<evidence type="ECO:0000256" key="2">
    <source>
        <dbReference type="ARBA" id="ARBA00022679"/>
    </source>
</evidence>
<dbReference type="CDD" id="cd02440">
    <property type="entry name" value="AdoMet_MTases"/>
    <property type="match status" value="1"/>
</dbReference>
<keyword evidence="4" id="KW-1133">Transmembrane helix</keyword>
<keyword evidence="2 5" id="KW-0808">Transferase</keyword>
<reference evidence="5 6" key="1">
    <citation type="submission" date="2023-08" db="EMBL/GenBank/DDBJ databases">
        <title>Draft genome sequence of Janthinobacterium lividum.</title>
        <authorList>
            <person name="Chun B.H."/>
            <person name="Lee Y."/>
        </authorList>
    </citation>
    <scope>NUCLEOTIDE SEQUENCE [LARGE SCALE GENOMIC DNA]</scope>
    <source>
        <strain evidence="5 6">AMJK</strain>
    </source>
</reference>
<protein>
    <submittedName>
        <fullName evidence="5">Class I SAM-dependent methyltransferase</fullName>
        <ecNumber evidence="5">2.1.-.-</ecNumber>
    </submittedName>
</protein>
<evidence type="ECO:0000313" key="5">
    <source>
        <dbReference type="EMBL" id="MDQ4628183.1"/>
    </source>
</evidence>
<keyword evidence="6" id="KW-1185">Reference proteome</keyword>
<keyword evidence="1 5" id="KW-0489">Methyltransferase</keyword>
<dbReference type="PANTHER" id="PTHR13610:SF9">
    <property type="entry name" value="FI06469P"/>
    <property type="match status" value="1"/>
</dbReference>
<sequence>MLLSLTLAFSSFDYPMLQQILRAPALKAILIQVLAFPLMLLLVYGLARAGVAMSLPAVALVQGVLAAVITWRAGLARWWCAIGLLFAPALLAASWLDLPPAVFLVAFVFLLSLYWSTFRTQVPFYPSGPKVWQAVAELIADRPGVRLIDIGSGLGGLVLDLARRRPDGQFSGIELAPLPWLASRLRAWLAGSRARFLRGDYEALDFGRYDAVFAYLSPAAMAALWSKAEREMLPGSMLLSYEFQIAAREPDKTIAATEGGPLLYIWCF</sequence>
<accession>A0ABU0XYJ5</accession>
<name>A0ABU0XYJ5_9BURK</name>
<feature type="transmembrane region" description="Helical" evidence="4">
    <location>
        <begin position="78"/>
        <end position="95"/>
    </location>
</feature>
<dbReference type="InterPro" id="IPR026170">
    <property type="entry name" value="FAM173A/B"/>
</dbReference>
<evidence type="ECO:0000256" key="4">
    <source>
        <dbReference type="SAM" id="Phobius"/>
    </source>
</evidence>
<dbReference type="EC" id="2.1.-.-" evidence="5"/>
<dbReference type="SUPFAM" id="SSF53335">
    <property type="entry name" value="S-adenosyl-L-methionine-dependent methyltransferases"/>
    <property type="match status" value="1"/>
</dbReference>
<comment type="caution">
    <text evidence="5">The sequence shown here is derived from an EMBL/GenBank/DDBJ whole genome shotgun (WGS) entry which is preliminary data.</text>
</comment>
<dbReference type="GO" id="GO:0008168">
    <property type="term" value="F:methyltransferase activity"/>
    <property type="evidence" value="ECO:0007669"/>
    <property type="project" value="UniProtKB-KW"/>
</dbReference>
<dbReference type="RefSeq" id="WP_307779966.1">
    <property type="nucleotide sequence ID" value="NZ_JAVFKP010000005.1"/>
</dbReference>
<organism evidence="5 6">
    <name type="scientific">Janthinobacterium lividum</name>
    <dbReference type="NCBI Taxonomy" id="29581"/>
    <lineage>
        <taxon>Bacteria</taxon>
        <taxon>Pseudomonadati</taxon>
        <taxon>Pseudomonadota</taxon>
        <taxon>Betaproteobacteria</taxon>
        <taxon>Burkholderiales</taxon>
        <taxon>Oxalobacteraceae</taxon>
        <taxon>Janthinobacterium</taxon>
    </lineage>
</organism>
<dbReference type="EMBL" id="JAVFKP010000005">
    <property type="protein sequence ID" value="MDQ4628183.1"/>
    <property type="molecule type" value="Genomic_DNA"/>
</dbReference>
<feature type="transmembrane region" description="Helical" evidence="4">
    <location>
        <begin position="53"/>
        <end position="71"/>
    </location>
</feature>
<dbReference type="GO" id="GO:0032259">
    <property type="term" value="P:methylation"/>
    <property type="evidence" value="ECO:0007669"/>
    <property type="project" value="UniProtKB-KW"/>
</dbReference>
<feature type="transmembrane region" description="Helical" evidence="4">
    <location>
        <begin position="25"/>
        <end position="47"/>
    </location>
</feature>
<dbReference type="Gene3D" id="3.40.50.150">
    <property type="entry name" value="Vaccinia Virus protein VP39"/>
    <property type="match status" value="1"/>
</dbReference>
<keyword evidence="4" id="KW-0812">Transmembrane</keyword>
<dbReference type="InterPro" id="IPR029063">
    <property type="entry name" value="SAM-dependent_MTases_sf"/>
</dbReference>
<dbReference type="Proteomes" id="UP001237592">
    <property type="component" value="Unassembled WGS sequence"/>
</dbReference>
<gene>
    <name evidence="5" type="ORF">RB624_20010</name>
</gene>
<keyword evidence="3" id="KW-0949">S-adenosyl-L-methionine</keyword>
<proteinExistence type="predicted"/>
<dbReference type="PANTHER" id="PTHR13610">
    <property type="entry name" value="METHYLTRANSFERASE DOMAIN-CONTAINING PROTEIN"/>
    <property type="match status" value="1"/>
</dbReference>
<feature type="transmembrane region" description="Helical" evidence="4">
    <location>
        <begin position="101"/>
        <end position="118"/>
    </location>
</feature>
<evidence type="ECO:0000256" key="3">
    <source>
        <dbReference type="ARBA" id="ARBA00022691"/>
    </source>
</evidence>
<evidence type="ECO:0000256" key="1">
    <source>
        <dbReference type="ARBA" id="ARBA00022603"/>
    </source>
</evidence>
<keyword evidence="4" id="KW-0472">Membrane</keyword>
<evidence type="ECO:0000313" key="6">
    <source>
        <dbReference type="Proteomes" id="UP001237592"/>
    </source>
</evidence>